<sequence>MLFKLIAMLFIGLTIYGIYSLLNKLLSGSIPRWVLPASIALSMVLYHIYDEYTWADRTIDGIEAENTLYHVVGIKEDQAFWRPWTYIWPLKIEINIVLDSSITKAEDGSNEAVLIQYRHPGMSTTFLMKYSCTDAAYILKAENAAIPAAFTMNDSMKKELCNGSSKKLF</sequence>
<reference evidence="2" key="1">
    <citation type="submission" date="2020-01" db="EMBL/GenBank/DDBJ databases">
        <authorList>
            <person name="Meier V. D."/>
            <person name="Meier V D."/>
        </authorList>
    </citation>
    <scope>NUCLEOTIDE SEQUENCE</scope>
    <source>
        <strain evidence="2">HLG_WM_MAG_07</strain>
    </source>
</reference>
<proteinExistence type="predicted"/>
<keyword evidence="1" id="KW-0812">Transmembrane</keyword>
<feature type="transmembrane region" description="Helical" evidence="1">
    <location>
        <begin position="6"/>
        <end position="26"/>
    </location>
</feature>
<organism evidence="2">
    <name type="scientific">uncultured Thiotrichaceae bacterium</name>
    <dbReference type="NCBI Taxonomy" id="298394"/>
    <lineage>
        <taxon>Bacteria</taxon>
        <taxon>Pseudomonadati</taxon>
        <taxon>Pseudomonadota</taxon>
        <taxon>Gammaproteobacteria</taxon>
        <taxon>Thiotrichales</taxon>
        <taxon>Thiotrichaceae</taxon>
        <taxon>environmental samples</taxon>
    </lineage>
</organism>
<dbReference type="AlphaFoldDB" id="A0A6S6T223"/>
<accession>A0A6S6T223</accession>
<gene>
    <name evidence="2" type="ORF">HELGO_WM14965</name>
</gene>
<feature type="transmembrane region" description="Helical" evidence="1">
    <location>
        <begin position="33"/>
        <end position="49"/>
    </location>
</feature>
<name>A0A6S6T223_9GAMM</name>
<keyword evidence="1" id="KW-1133">Transmembrane helix</keyword>
<dbReference type="EMBL" id="CACVAY010000061">
    <property type="protein sequence ID" value="CAA6813372.1"/>
    <property type="molecule type" value="Genomic_DNA"/>
</dbReference>
<keyword evidence="1" id="KW-0472">Membrane</keyword>
<protein>
    <submittedName>
        <fullName evidence="2">Uncharacterized protein</fullName>
    </submittedName>
</protein>
<evidence type="ECO:0000313" key="2">
    <source>
        <dbReference type="EMBL" id="CAA6813372.1"/>
    </source>
</evidence>
<evidence type="ECO:0000256" key="1">
    <source>
        <dbReference type="SAM" id="Phobius"/>
    </source>
</evidence>